<dbReference type="STRING" id="307121.GA0070620_1164"/>
<dbReference type="Gene3D" id="3.40.630.30">
    <property type="match status" value="1"/>
</dbReference>
<dbReference type="OrthoDB" id="7057833at2"/>
<sequence>MNVKTSVVRGRWCDLDRVAALATESLAPGALAAWLVPDARHRYAVIAAVTRMWVEHALLFGDVFLLADGTAAAAWFHRYRPLPPPARYADRLAAMCGVDQDRFLRLDRALAAFRPAEAHNHLALLAVPGRHRTRRAAAVVAGAQRCMDTLGLPTYADVLADGDLDLFARQGYTHRHVLPVDGRVTVHAMWRPAPLGRPHRPARSASRPPDRTPRPERGSVPALARASVGGAA</sequence>
<accession>A0A1C3MZB6</accession>
<evidence type="ECO:0000256" key="1">
    <source>
        <dbReference type="SAM" id="MobiDB-lite"/>
    </source>
</evidence>
<feature type="compositionally biased region" description="Basic and acidic residues" evidence="1">
    <location>
        <begin position="208"/>
        <end position="217"/>
    </location>
</feature>
<protein>
    <recommendedName>
        <fullName evidence="4">N-acetyltransferase domain-containing protein</fullName>
    </recommendedName>
</protein>
<evidence type="ECO:0008006" key="4">
    <source>
        <dbReference type="Google" id="ProtNLM"/>
    </source>
</evidence>
<dbReference type="Proteomes" id="UP000199393">
    <property type="component" value="Chromosome I"/>
</dbReference>
<proteinExistence type="predicted"/>
<dbReference type="RefSeq" id="WP_157741540.1">
    <property type="nucleotide sequence ID" value="NZ_JBHRWG010000003.1"/>
</dbReference>
<feature type="region of interest" description="Disordered" evidence="1">
    <location>
        <begin position="192"/>
        <end position="232"/>
    </location>
</feature>
<dbReference type="EMBL" id="LT598496">
    <property type="protein sequence ID" value="SBV25687.1"/>
    <property type="molecule type" value="Genomic_DNA"/>
</dbReference>
<gene>
    <name evidence="2" type="ORF">GA0070620_1164</name>
</gene>
<evidence type="ECO:0000313" key="3">
    <source>
        <dbReference type="Proteomes" id="UP000199393"/>
    </source>
</evidence>
<name>A0A1C3MZB6_9ACTN</name>
<reference evidence="3" key="1">
    <citation type="submission" date="2016-06" db="EMBL/GenBank/DDBJ databases">
        <authorList>
            <person name="Varghese N."/>
        </authorList>
    </citation>
    <scope>NUCLEOTIDE SEQUENCE [LARGE SCALE GENOMIC DNA]</scope>
    <source>
        <strain evidence="3">DSM 45344</strain>
    </source>
</reference>
<dbReference type="AlphaFoldDB" id="A0A1C3MZB6"/>
<keyword evidence="3" id="KW-1185">Reference proteome</keyword>
<organism evidence="2 3">
    <name type="scientific">Micromonospora krabiensis</name>
    <dbReference type="NCBI Taxonomy" id="307121"/>
    <lineage>
        <taxon>Bacteria</taxon>
        <taxon>Bacillati</taxon>
        <taxon>Actinomycetota</taxon>
        <taxon>Actinomycetes</taxon>
        <taxon>Micromonosporales</taxon>
        <taxon>Micromonosporaceae</taxon>
        <taxon>Micromonospora</taxon>
    </lineage>
</organism>
<evidence type="ECO:0000313" key="2">
    <source>
        <dbReference type="EMBL" id="SBV25687.1"/>
    </source>
</evidence>